<dbReference type="InterPro" id="IPR012340">
    <property type="entry name" value="NA-bd_OB-fold"/>
</dbReference>
<gene>
    <name evidence="6" type="primary">rpsQ</name>
    <name evidence="8" type="ORF">THFILI_10630</name>
</gene>
<comment type="caution">
    <text evidence="8">The sequence shown here is derived from an EMBL/GenBank/DDBJ whole genome shotgun (WGS) entry which is preliminary data.</text>
</comment>
<reference evidence="8 9" key="1">
    <citation type="journal article" date="2015" name="Genome Announc.">
        <title>Draft Genome Sequence of the Thermophile Thermus filiformis ATCC 43280, Producer of Carotenoid-(Di)glucoside-Branched Fatty Acid (Di)esters and Source of Hyperthermostable Enzymes of Biotechnological Interest.</title>
        <authorList>
            <person name="Mandelli F."/>
            <person name="Oliveira Ramires B."/>
            <person name="Couger M.B."/>
            <person name="Paixao D.A."/>
            <person name="Camilo C.M."/>
            <person name="Polikarpov I."/>
            <person name="Prade R."/>
            <person name="Riano-Pachon D.M."/>
            <person name="Squina F.M."/>
        </authorList>
    </citation>
    <scope>NUCLEOTIDE SEQUENCE [LARGE SCALE GENOMIC DNA]</scope>
    <source>
        <strain evidence="8 9">ATCC 43280</strain>
    </source>
</reference>
<dbReference type="PANTHER" id="PTHR10744">
    <property type="entry name" value="40S RIBOSOMAL PROTEIN S11 FAMILY MEMBER"/>
    <property type="match status" value="1"/>
</dbReference>
<organism evidence="8 9">
    <name type="scientific">Thermus filiformis</name>
    <dbReference type="NCBI Taxonomy" id="276"/>
    <lineage>
        <taxon>Bacteria</taxon>
        <taxon>Thermotogati</taxon>
        <taxon>Deinococcota</taxon>
        <taxon>Deinococci</taxon>
        <taxon>Thermales</taxon>
        <taxon>Thermaceae</taxon>
        <taxon>Thermus</taxon>
    </lineage>
</organism>
<dbReference type="SUPFAM" id="SSF50249">
    <property type="entry name" value="Nucleic acid-binding proteins"/>
    <property type="match status" value="1"/>
</dbReference>
<keyword evidence="3 6" id="KW-0694">RNA-binding</keyword>
<dbReference type="AlphaFoldDB" id="A0A0D6X9N9"/>
<dbReference type="InterPro" id="IPR019979">
    <property type="entry name" value="Ribosomal_uS17_CS"/>
</dbReference>
<keyword evidence="5 6" id="KW-0687">Ribonucleoprotein</keyword>
<evidence type="ECO:0000256" key="6">
    <source>
        <dbReference type="HAMAP-Rule" id="MF_01345"/>
    </source>
</evidence>
<comment type="function">
    <text evidence="6">One of the primary rRNA binding proteins, it binds specifically to the 5'-end of 16S ribosomal RNA.</text>
</comment>
<evidence type="ECO:0000256" key="5">
    <source>
        <dbReference type="ARBA" id="ARBA00023274"/>
    </source>
</evidence>
<evidence type="ECO:0000256" key="3">
    <source>
        <dbReference type="ARBA" id="ARBA00022884"/>
    </source>
</evidence>
<dbReference type="GO" id="GO:0019843">
    <property type="term" value="F:rRNA binding"/>
    <property type="evidence" value="ECO:0007669"/>
    <property type="project" value="UniProtKB-UniRule"/>
</dbReference>
<evidence type="ECO:0000313" key="8">
    <source>
        <dbReference type="EMBL" id="KIX84407.1"/>
    </source>
</evidence>
<evidence type="ECO:0000256" key="7">
    <source>
        <dbReference type="RuleBase" id="RU003872"/>
    </source>
</evidence>
<dbReference type="CDD" id="cd00364">
    <property type="entry name" value="Ribosomal_uS17"/>
    <property type="match status" value="1"/>
</dbReference>
<dbReference type="PRINTS" id="PR00973">
    <property type="entry name" value="RIBOSOMALS17"/>
</dbReference>
<dbReference type="OrthoDB" id="9811714at2"/>
<dbReference type="EMBL" id="JPSL02000040">
    <property type="protein sequence ID" value="KIX84407.1"/>
    <property type="molecule type" value="Genomic_DNA"/>
</dbReference>
<dbReference type="Pfam" id="PF00366">
    <property type="entry name" value="Ribosomal_S17"/>
    <property type="match status" value="1"/>
</dbReference>
<proteinExistence type="inferred from homology"/>
<comment type="subunit">
    <text evidence="6">Part of the 30S ribosomal subunit.</text>
</comment>
<evidence type="ECO:0000256" key="4">
    <source>
        <dbReference type="ARBA" id="ARBA00022980"/>
    </source>
</evidence>
<dbReference type="HAMAP" id="MF_01345_B">
    <property type="entry name" value="Ribosomal_uS17_B"/>
    <property type="match status" value="1"/>
</dbReference>
<protein>
    <recommendedName>
        <fullName evidence="6">Small ribosomal subunit protein uS17</fullName>
    </recommendedName>
</protein>
<dbReference type="Proteomes" id="UP000030364">
    <property type="component" value="Unassembled WGS sequence"/>
</dbReference>
<dbReference type="RefSeq" id="WP_038061683.1">
    <property type="nucleotide sequence ID" value="NZ_JPSL02000040.1"/>
</dbReference>
<dbReference type="GO" id="GO:0006412">
    <property type="term" value="P:translation"/>
    <property type="evidence" value="ECO:0007669"/>
    <property type="project" value="UniProtKB-UniRule"/>
</dbReference>
<dbReference type="STRING" id="276.THFILI_10630"/>
<dbReference type="NCBIfam" id="TIGR03635">
    <property type="entry name" value="uS17_bact"/>
    <property type="match status" value="1"/>
</dbReference>
<sequence length="106" mass="12305">MPKKVLVGVVVSDKAQKTVTVLVERQFPHPLYGKVIRRSKKYLAHDENGEYKVGDVVEIVESRPISKRKRFRVLRRLESGRTDLVEKYLVRRQNYQSLAKRKGGKA</sequence>
<keyword evidence="2 6" id="KW-0699">rRNA-binding</keyword>
<dbReference type="InterPro" id="IPR000266">
    <property type="entry name" value="Ribosomal_uS17"/>
</dbReference>
<dbReference type="Gene3D" id="2.40.50.140">
    <property type="entry name" value="Nucleic acid-binding proteins"/>
    <property type="match status" value="1"/>
</dbReference>
<evidence type="ECO:0000256" key="1">
    <source>
        <dbReference type="ARBA" id="ARBA00010254"/>
    </source>
</evidence>
<dbReference type="GO" id="GO:0003735">
    <property type="term" value="F:structural constituent of ribosome"/>
    <property type="evidence" value="ECO:0007669"/>
    <property type="project" value="UniProtKB-UniRule"/>
</dbReference>
<name>A0A0D6X9N9_THEFI</name>
<dbReference type="GO" id="GO:0022627">
    <property type="term" value="C:cytosolic small ribosomal subunit"/>
    <property type="evidence" value="ECO:0007669"/>
    <property type="project" value="UniProtKB-UniRule"/>
</dbReference>
<accession>A0A0D6X9N9</accession>
<keyword evidence="9" id="KW-1185">Reference proteome</keyword>
<comment type="similarity">
    <text evidence="1 6 7">Belongs to the universal ribosomal protein uS17 family.</text>
</comment>
<evidence type="ECO:0000256" key="2">
    <source>
        <dbReference type="ARBA" id="ARBA00022730"/>
    </source>
</evidence>
<dbReference type="NCBIfam" id="NF004123">
    <property type="entry name" value="PRK05610.1"/>
    <property type="match status" value="1"/>
</dbReference>
<dbReference type="InterPro" id="IPR019984">
    <property type="entry name" value="Ribosomal_uS17_bact/chlr"/>
</dbReference>
<dbReference type="PROSITE" id="PS00056">
    <property type="entry name" value="RIBOSOMAL_S17"/>
    <property type="match status" value="1"/>
</dbReference>
<dbReference type="PANTHER" id="PTHR10744:SF1">
    <property type="entry name" value="SMALL RIBOSOMAL SUBUNIT PROTEIN US17M"/>
    <property type="match status" value="1"/>
</dbReference>
<keyword evidence="4 6" id="KW-0689">Ribosomal protein</keyword>
<evidence type="ECO:0000313" key="9">
    <source>
        <dbReference type="Proteomes" id="UP000030364"/>
    </source>
</evidence>